<feature type="non-terminal residue" evidence="1">
    <location>
        <position position="59"/>
    </location>
</feature>
<dbReference type="Proteomes" id="UP001233999">
    <property type="component" value="Unassembled WGS sequence"/>
</dbReference>
<comment type="caution">
    <text evidence="1">The sequence shown here is derived from an EMBL/GenBank/DDBJ whole genome shotgun (WGS) entry which is preliminary data.</text>
</comment>
<sequence length="59" mass="6384">NFLNANMEFYCGSILYSGTKIAILLPLSLSNPSTSTAVDYFLSQSNPCFTSILCSNITP</sequence>
<evidence type="ECO:0000313" key="2">
    <source>
        <dbReference type="Proteomes" id="UP001233999"/>
    </source>
</evidence>
<proteinExistence type="predicted"/>
<name>A0AAD8EH25_DIPPU</name>
<reference evidence="1" key="1">
    <citation type="journal article" date="2023" name="IScience">
        <title>Live-bearing cockroach genome reveals convergent evolutionary mechanisms linked to viviparity in insects and beyond.</title>
        <authorList>
            <person name="Fouks B."/>
            <person name="Harrison M.C."/>
            <person name="Mikhailova A.A."/>
            <person name="Marchal E."/>
            <person name="English S."/>
            <person name="Carruthers M."/>
            <person name="Jennings E.C."/>
            <person name="Chiamaka E.L."/>
            <person name="Frigard R.A."/>
            <person name="Pippel M."/>
            <person name="Attardo G.M."/>
            <person name="Benoit J.B."/>
            <person name="Bornberg-Bauer E."/>
            <person name="Tobe S.S."/>
        </authorList>
    </citation>
    <scope>NUCLEOTIDE SEQUENCE</scope>
    <source>
        <strain evidence="1">Stay&amp;Tobe</strain>
    </source>
</reference>
<dbReference type="EMBL" id="JASPKZ010004919">
    <property type="protein sequence ID" value="KAJ9589679.1"/>
    <property type="molecule type" value="Genomic_DNA"/>
</dbReference>
<organism evidence="1 2">
    <name type="scientific">Diploptera punctata</name>
    <name type="common">Pacific beetle cockroach</name>
    <dbReference type="NCBI Taxonomy" id="6984"/>
    <lineage>
        <taxon>Eukaryota</taxon>
        <taxon>Metazoa</taxon>
        <taxon>Ecdysozoa</taxon>
        <taxon>Arthropoda</taxon>
        <taxon>Hexapoda</taxon>
        <taxon>Insecta</taxon>
        <taxon>Pterygota</taxon>
        <taxon>Neoptera</taxon>
        <taxon>Polyneoptera</taxon>
        <taxon>Dictyoptera</taxon>
        <taxon>Blattodea</taxon>
        <taxon>Blaberoidea</taxon>
        <taxon>Blaberidae</taxon>
        <taxon>Diplopterinae</taxon>
        <taxon>Diploptera</taxon>
    </lineage>
</organism>
<gene>
    <name evidence="1" type="ORF">L9F63_017123</name>
</gene>
<evidence type="ECO:0000313" key="1">
    <source>
        <dbReference type="EMBL" id="KAJ9589679.1"/>
    </source>
</evidence>
<protein>
    <submittedName>
        <fullName evidence="1">Uncharacterized protein</fullName>
    </submittedName>
</protein>
<feature type="non-terminal residue" evidence="1">
    <location>
        <position position="1"/>
    </location>
</feature>
<keyword evidence="2" id="KW-1185">Reference proteome</keyword>
<dbReference type="AlphaFoldDB" id="A0AAD8EH25"/>
<accession>A0AAD8EH25</accession>
<reference evidence="1" key="2">
    <citation type="submission" date="2023-05" db="EMBL/GenBank/DDBJ databases">
        <authorList>
            <person name="Fouks B."/>
        </authorList>
    </citation>
    <scope>NUCLEOTIDE SEQUENCE</scope>
    <source>
        <strain evidence="1">Stay&amp;Tobe</strain>
        <tissue evidence="1">Testes</tissue>
    </source>
</reference>